<dbReference type="GO" id="GO:0005829">
    <property type="term" value="C:cytosol"/>
    <property type="evidence" value="ECO:0007669"/>
    <property type="project" value="TreeGrafter"/>
</dbReference>
<gene>
    <name evidence="5" type="ORF">IV66_GL000364</name>
</gene>
<dbReference type="Proteomes" id="UP000051886">
    <property type="component" value="Unassembled WGS sequence"/>
</dbReference>
<dbReference type="EMBL" id="JQCN01000052">
    <property type="protein sequence ID" value="KRN98074.1"/>
    <property type="molecule type" value="Genomic_DNA"/>
</dbReference>
<dbReference type="InterPro" id="IPR040170">
    <property type="entry name" value="Cytosol_ACT"/>
</dbReference>
<comment type="caution">
    <text evidence="5">The sequence shown here is derived from an EMBL/GenBank/DDBJ whole genome shotgun (WGS) entry which is preliminary data.</text>
</comment>
<evidence type="ECO:0000313" key="5">
    <source>
        <dbReference type="EMBL" id="KRN98074.1"/>
    </source>
</evidence>
<dbReference type="Pfam" id="PF03061">
    <property type="entry name" value="4HBT"/>
    <property type="match status" value="1"/>
</dbReference>
<keyword evidence="6" id="KW-1185">Reference proteome</keyword>
<dbReference type="PANTHER" id="PTHR11049:SF24">
    <property type="entry name" value="CYTOSOLIC ACYL COENZYME A THIOESTER HYDROLASE"/>
    <property type="match status" value="1"/>
</dbReference>
<dbReference type="PATRIC" id="fig|449659.4.peg.363"/>
<dbReference type="InterPro" id="IPR006683">
    <property type="entry name" value="Thioestr_dom"/>
</dbReference>
<reference evidence="5 6" key="1">
    <citation type="journal article" date="2015" name="Genome Announc.">
        <title>Expanding the biotechnology potential of lactobacilli through comparative genomics of 213 strains and associated genera.</title>
        <authorList>
            <person name="Sun Z."/>
            <person name="Harris H.M."/>
            <person name="McCann A."/>
            <person name="Guo C."/>
            <person name="Argimon S."/>
            <person name="Zhang W."/>
            <person name="Yang X."/>
            <person name="Jeffery I.B."/>
            <person name="Cooney J.C."/>
            <person name="Kagawa T.F."/>
            <person name="Liu W."/>
            <person name="Song Y."/>
            <person name="Salvetti E."/>
            <person name="Wrobel A."/>
            <person name="Rasinkangas P."/>
            <person name="Parkhill J."/>
            <person name="Rea M.C."/>
            <person name="O'Sullivan O."/>
            <person name="Ritari J."/>
            <person name="Douillard F.P."/>
            <person name="Paul Ross R."/>
            <person name="Yang R."/>
            <person name="Briner A.E."/>
            <person name="Felis G.E."/>
            <person name="de Vos W.M."/>
            <person name="Barrangou R."/>
            <person name="Klaenhammer T.R."/>
            <person name="Caufield P.W."/>
            <person name="Cui Y."/>
            <person name="Zhang H."/>
            <person name="O'Toole P.W."/>
        </authorList>
    </citation>
    <scope>NUCLEOTIDE SEQUENCE [LARGE SCALE GENOMIC DNA]</scope>
    <source>
        <strain evidence="5 6">NBRC 103219</strain>
    </source>
</reference>
<evidence type="ECO:0000259" key="4">
    <source>
        <dbReference type="PROSITE" id="PS51770"/>
    </source>
</evidence>
<dbReference type="PROSITE" id="PS51770">
    <property type="entry name" value="HOTDOG_ACOT"/>
    <property type="match status" value="1"/>
</dbReference>
<evidence type="ECO:0000256" key="3">
    <source>
        <dbReference type="PROSITE-ProRule" id="PRU01106"/>
    </source>
</evidence>
<dbReference type="GO" id="GO:0009062">
    <property type="term" value="P:fatty acid catabolic process"/>
    <property type="evidence" value="ECO:0007669"/>
    <property type="project" value="TreeGrafter"/>
</dbReference>
<name>A0A0R2LFS1_9LACO</name>
<keyword evidence="2 3" id="KW-0378">Hydrolase</keyword>
<organism evidence="5 6">
    <name type="scientific">Ligilactobacillus pobuzihii</name>
    <dbReference type="NCBI Taxonomy" id="449659"/>
    <lineage>
        <taxon>Bacteria</taxon>
        <taxon>Bacillati</taxon>
        <taxon>Bacillota</taxon>
        <taxon>Bacilli</taxon>
        <taxon>Lactobacillales</taxon>
        <taxon>Lactobacillaceae</taxon>
        <taxon>Ligilactobacillus</taxon>
    </lineage>
</organism>
<dbReference type="Gene3D" id="3.10.129.10">
    <property type="entry name" value="Hotdog Thioesterase"/>
    <property type="match status" value="1"/>
</dbReference>
<feature type="domain" description="HotDog ACOT-type" evidence="4">
    <location>
        <begin position="27"/>
        <end position="139"/>
    </location>
</feature>
<dbReference type="PANTHER" id="PTHR11049">
    <property type="entry name" value="ACYL COENZYME A THIOESTER HYDROLASE"/>
    <property type="match status" value="1"/>
</dbReference>
<dbReference type="STRING" id="449659.IV66_GL000364"/>
<dbReference type="InterPro" id="IPR029069">
    <property type="entry name" value="HotDog_dom_sf"/>
</dbReference>
<dbReference type="AlphaFoldDB" id="A0A0R2LFS1"/>
<accession>A0A0R2LFS1</accession>
<dbReference type="InterPro" id="IPR033120">
    <property type="entry name" value="HOTDOG_ACOT"/>
</dbReference>
<proteinExistence type="inferred from homology"/>
<evidence type="ECO:0000256" key="1">
    <source>
        <dbReference type="ARBA" id="ARBA00010458"/>
    </source>
</evidence>
<sequence>MYAPKKNYLQKMNYIGGFFMSEPMTCRQTLAITSHRVLAGDLNEHETVYGGRLLEMLDGTASISAARIAKSVNVTASMDQTNFIAPFGLQDSFCIETYVSGCGNRSIEVFAKIIGEHLQTGERYIGLTSFLTFVITDKNVSLDKIIPETVEEKMINAGYKKRQAERMSNLKSQKEFNASLSSDYPWDIE</sequence>
<evidence type="ECO:0000256" key="2">
    <source>
        <dbReference type="ARBA" id="ARBA00022801"/>
    </source>
</evidence>
<dbReference type="GO" id="GO:0006637">
    <property type="term" value="P:acyl-CoA metabolic process"/>
    <property type="evidence" value="ECO:0007669"/>
    <property type="project" value="TreeGrafter"/>
</dbReference>
<dbReference type="CDD" id="cd03442">
    <property type="entry name" value="BFIT_BACH"/>
    <property type="match status" value="1"/>
</dbReference>
<comment type="similarity">
    <text evidence="1">Belongs to the acyl coenzyme A hydrolase family.</text>
</comment>
<dbReference type="SUPFAM" id="SSF54637">
    <property type="entry name" value="Thioesterase/thiol ester dehydrase-isomerase"/>
    <property type="match status" value="1"/>
</dbReference>
<protein>
    <submittedName>
        <fullName evidence="5">Acyl-CoA thioester hydrolase</fullName>
    </submittedName>
</protein>
<dbReference type="GO" id="GO:0052816">
    <property type="term" value="F:long-chain fatty acyl-CoA hydrolase activity"/>
    <property type="evidence" value="ECO:0007669"/>
    <property type="project" value="TreeGrafter"/>
</dbReference>
<evidence type="ECO:0000313" key="6">
    <source>
        <dbReference type="Proteomes" id="UP000051886"/>
    </source>
</evidence>